<proteinExistence type="predicted"/>
<reference evidence="1" key="2">
    <citation type="journal article" date="2015" name="Fish Shellfish Immunol.">
        <title>Early steps in the European eel (Anguilla anguilla)-Vibrio vulnificus interaction in the gills: Role of the RtxA13 toxin.</title>
        <authorList>
            <person name="Callol A."/>
            <person name="Pajuelo D."/>
            <person name="Ebbesson L."/>
            <person name="Teles M."/>
            <person name="MacKenzie S."/>
            <person name="Amaro C."/>
        </authorList>
    </citation>
    <scope>NUCLEOTIDE SEQUENCE</scope>
</reference>
<sequence>MTMYCLLQKHTTCQILFLIMCDRNKLYSFIQI</sequence>
<name>A0A0E9RE62_ANGAN</name>
<evidence type="ECO:0000313" key="1">
    <source>
        <dbReference type="EMBL" id="JAH26745.1"/>
    </source>
</evidence>
<reference evidence="1" key="1">
    <citation type="submission" date="2014-11" db="EMBL/GenBank/DDBJ databases">
        <authorList>
            <person name="Amaro Gonzalez C."/>
        </authorList>
    </citation>
    <scope>NUCLEOTIDE SEQUENCE</scope>
</reference>
<dbReference type="EMBL" id="GBXM01081832">
    <property type="protein sequence ID" value="JAH26745.1"/>
    <property type="molecule type" value="Transcribed_RNA"/>
</dbReference>
<protein>
    <submittedName>
        <fullName evidence="1">Uncharacterized protein</fullName>
    </submittedName>
</protein>
<dbReference type="AlphaFoldDB" id="A0A0E9RE62"/>
<organism evidence="1">
    <name type="scientific">Anguilla anguilla</name>
    <name type="common">European freshwater eel</name>
    <name type="synonym">Muraena anguilla</name>
    <dbReference type="NCBI Taxonomy" id="7936"/>
    <lineage>
        <taxon>Eukaryota</taxon>
        <taxon>Metazoa</taxon>
        <taxon>Chordata</taxon>
        <taxon>Craniata</taxon>
        <taxon>Vertebrata</taxon>
        <taxon>Euteleostomi</taxon>
        <taxon>Actinopterygii</taxon>
        <taxon>Neopterygii</taxon>
        <taxon>Teleostei</taxon>
        <taxon>Anguilliformes</taxon>
        <taxon>Anguillidae</taxon>
        <taxon>Anguilla</taxon>
    </lineage>
</organism>
<accession>A0A0E9RE62</accession>